<sequence length="215" mass="23706">MGSLDPIAFDIETSGLDDSAVLTVAGLAHSLGEVLILNTDGRTANSGKLENALQPDSIGNVEVLLADDEEALLGILHRIAHDRLDDDKHYLTAYNGEVWNGGFDLPFVRTACIKHSIDWPFPEIAYADVFSFIDRFDTNNEKGLVEVYDGLIGKESCDPFIDSGAAVEAFKTEDWESLLLHNLSDIQRTRELAILGGKYVPRSDFQMKNLNPPNK</sequence>
<name>A0A8J8PA48_9EURY</name>
<dbReference type="InterPro" id="IPR012337">
    <property type="entry name" value="RNaseH-like_sf"/>
</dbReference>
<protein>
    <submittedName>
        <fullName evidence="1">Uncharacterized protein</fullName>
    </submittedName>
</protein>
<dbReference type="AlphaFoldDB" id="A0A8J8PA48"/>
<dbReference type="EMBL" id="RKLU01000002">
    <property type="protein sequence ID" value="TQQ83039.1"/>
    <property type="molecule type" value="Genomic_DNA"/>
</dbReference>
<organism evidence="1 2">
    <name type="scientific">Halonotius terrestris</name>
    <dbReference type="NCBI Taxonomy" id="2487750"/>
    <lineage>
        <taxon>Archaea</taxon>
        <taxon>Methanobacteriati</taxon>
        <taxon>Methanobacteriota</taxon>
        <taxon>Stenosarchaea group</taxon>
        <taxon>Halobacteria</taxon>
        <taxon>Halobacteriales</taxon>
        <taxon>Haloferacaceae</taxon>
        <taxon>Halonotius</taxon>
    </lineage>
</organism>
<evidence type="ECO:0000313" key="1">
    <source>
        <dbReference type="EMBL" id="TQQ83039.1"/>
    </source>
</evidence>
<proteinExistence type="predicted"/>
<dbReference type="Proteomes" id="UP000705823">
    <property type="component" value="Unassembled WGS sequence"/>
</dbReference>
<accession>A0A8J8PA48</accession>
<dbReference type="RefSeq" id="WP_142979303.1">
    <property type="nucleotide sequence ID" value="NZ_RKLU01000002.1"/>
</dbReference>
<keyword evidence="2" id="KW-1185">Reference proteome</keyword>
<comment type="caution">
    <text evidence="1">The sequence shown here is derived from an EMBL/GenBank/DDBJ whole genome shotgun (WGS) entry which is preliminary data.</text>
</comment>
<gene>
    <name evidence="1" type="ORF">EGH24_06300</name>
</gene>
<reference evidence="1" key="1">
    <citation type="submission" date="2019-02" db="EMBL/GenBank/DDBJ databases">
        <title>Halonotius sp. a new haloarchaeum isolated from saline soil.</title>
        <authorList>
            <person name="Duran-Viseras A."/>
            <person name="Sanchez-Porro C."/>
            <person name="Ventosa A."/>
        </authorList>
    </citation>
    <scope>NUCLEOTIDE SEQUENCE</scope>
    <source>
        <strain evidence="1">F15B</strain>
    </source>
</reference>
<evidence type="ECO:0000313" key="2">
    <source>
        <dbReference type="Proteomes" id="UP000705823"/>
    </source>
</evidence>
<dbReference type="SUPFAM" id="SSF53098">
    <property type="entry name" value="Ribonuclease H-like"/>
    <property type="match status" value="1"/>
</dbReference>
<dbReference type="OrthoDB" id="318070at2157"/>